<evidence type="ECO:0000313" key="3">
    <source>
        <dbReference type="Proteomes" id="UP000013201"/>
    </source>
</evidence>
<dbReference type="PANTHER" id="PTHR46889">
    <property type="entry name" value="TRANSPOSASE INSF FOR INSERTION SEQUENCE IS3B-RELATED"/>
    <property type="match status" value="1"/>
</dbReference>
<sequence length="184" mass="21107">MPLTRQARELGVSRGSIYYLPRPVSPADLAIMRRIDELHMELPFAGSRMLRDLLRQEGIEIGRQHVATLMKKMAIEAIYRRPNTSKPTPGHKIYPYLLRKLPIVRPNQVWATDISYIPMAKGFVYLVASWTGSAVRCWLGGCLSAWRPTSASRLWRKRWRASANRRYSIRTKAVSSPAWRSPAC</sequence>
<dbReference type="Pfam" id="PF13276">
    <property type="entry name" value="HTH_21"/>
    <property type="match status" value="1"/>
</dbReference>
<reference evidence="2 3" key="1">
    <citation type="submission" date="2013-03" db="EMBL/GenBank/DDBJ databases">
        <authorList>
            <person name="Le V."/>
        </authorList>
    </citation>
    <scope>NUCLEOTIDE SEQUENCE [LARGE SCALE GENOMIC DNA]</scope>
    <source>
        <strain evidence="2 3">BiD32</strain>
    </source>
</reference>
<keyword evidence="3" id="KW-1185">Reference proteome</keyword>
<dbReference type="InterPro" id="IPR025948">
    <property type="entry name" value="HTH-like_dom"/>
</dbReference>
<dbReference type="Proteomes" id="UP000013201">
    <property type="component" value="Unassembled WGS sequence"/>
</dbReference>
<name>N1MU23_9SPHN</name>
<comment type="caution">
    <text evidence="2">The sequence shown here is derived from an EMBL/GenBank/DDBJ whole genome shotgun (WGS) entry which is preliminary data.</text>
</comment>
<organism evidence="2 3">
    <name type="scientific">Sphingobium indicum BiD32</name>
    <dbReference type="NCBI Taxonomy" id="1301087"/>
    <lineage>
        <taxon>Bacteria</taxon>
        <taxon>Pseudomonadati</taxon>
        <taxon>Pseudomonadota</taxon>
        <taxon>Alphaproteobacteria</taxon>
        <taxon>Sphingomonadales</taxon>
        <taxon>Sphingomonadaceae</taxon>
        <taxon>Sphingobium</taxon>
    </lineage>
</organism>
<dbReference type="InterPro" id="IPR050900">
    <property type="entry name" value="Transposase_IS3/IS150/IS904"/>
</dbReference>
<proteinExistence type="predicted"/>
<reference evidence="3" key="2">
    <citation type="submission" date="2013-04" db="EMBL/GenBank/DDBJ databases">
        <title>Bisphenol A degrading Sphingobium sp. strain BiD32.</title>
        <authorList>
            <person name="Nielsen J.L."/>
            <person name="Zhou N.A."/>
            <person name="Kjeldal H."/>
        </authorList>
    </citation>
    <scope>NUCLEOTIDE SEQUENCE [LARGE SCALE GENOMIC DNA]</scope>
    <source>
        <strain evidence="3">BiD32</strain>
    </source>
</reference>
<evidence type="ECO:0000259" key="1">
    <source>
        <dbReference type="Pfam" id="PF13276"/>
    </source>
</evidence>
<dbReference type="PANTHER" id="PTHR46889:SF4">
    <property type="entry name" value="TRANSPOSASE INSO FOR INSERTION SEQUENCE ELEMENT IS911B-RELATED"/>
    <property type="match status" value="1"/>
</dbReference>
<gene>
    <name evidence="2" type="ORF">EBBID32_35070</name>
</gene>
<evidence type="ECO:0000313" key="2">
    <source>
        <dbReference type="EMBL" id="CCW19142.1"/>
    </source>
</evidence>
<feature type="domain" description="HTH-like" evidence="1">
    <location>
        <begin position="28"/>
        <end position="82"/>
    </location>
</feature>
<dbReference type="AlphaFoldDB" id="N1MU23"/>
<accession>N1MU23</accession>
<protein>
    <submittedName>
        <fullName evidence="2">Mobile element protein</fullName>
    </submittedName>
</protein>
<dbReference type="EMBL" id="CAVK010000174">
    <property type="protein sequence ID" value="CCW19142.1"/>
    <property type="molecule type" value="Genomic_DNA"/>
</dbReference>